<protein>
    <submittedName>
        <fullName evidence="1">Uncharacterized protein</fullName>
    </submittedName>
</protein>
<dbReference type="Proteomes" id="UP001519460">
    <property type="component" value="Unassembled WGS sequence"/>
</dbReference>
<organism evidence="1 2">
    <name type="scientific">Batillaria attramentaria</name>
    <dbReference type="NCBI Taxonomy" id="370345"/>
    <lineage>
        <taxon>Eukaryota</taxon>
        <taxon>Metazoa</taxon>
        <taxon>Spiralia</taxon>
        <taxon>Lophotrochozoa</taxon>
        <taxon>Mollusca</taxon>
        <taxon>Gastropoda</taxon>
        <taxon>Caenogastropoda</taxon>
        <taxon>Sorbeoconcha</taxon>
        <taxon>Cerithioidea</taxon>
        <taxon>Batillariidae</taxon>
        <taxon>Batillaria</taxon>
    </lineage>
</organism>
<evidence type="ECO:0000313" key="2">
    <source>
        <dbReference type="Proteomes" id="UP001519460"/>
    </source>
</evidence>
<name>A0ABD0L3F7_9CAEN</name>
<keyword evidence="2" id="KW-1185">Reference proteome</keyword>
<accession>A0ABD0L3F7</accession>
<reference evidence="1 2" key="1">
    <citation type="journal article" date="2023" name="Sci. Data">
        <title>Genome assembly of the Korean intertidal mud-creeper Batillaria attramentaria.</title>
        <authorList>
            <person name="Patra A.K."/>
            <person name="Ho P.T."/>
            <person name="Jun S."/>
            <person name="Lee S.J."/>
            <person name="Kim Y."/>
            <person name="Won Y.J."/>
        </authorList>
    </citation>
    <scope>NUCLEOTIDE SEQUENCE [LARGE SCALE GENOMIC DNA]</scope>
    <source>
        <strain evidence="1">Wonlab-2016</strain>
    </source>
</reference>
<proteinExistence type="predicted"/>
<evidence type="ECO:0000313" key="1">
    <source>
        <dbReference type="EMBL" id="KAK7493952.1"/>
    </source>
</evidence>
<gene>
    <name evidence="1" type="ORF">BaRGS_00014834</name>
</gene>
<comment type="caution">
    <text evidence="1">The sequence shown here is derived from an EMBL/GenBank/DDBJ whole genome shotgun (WGS) entry which is preliminary data.</text>
</comment>
<feature type="non-terminal residue" evidence="1">
    <location>
        <position position="1"/>
    </location>
</feature>
<dbReference type="AlphaFoldDB" id="A0ABD0L3F7"/>
<dbReference type="PANTHER" id="PTHR34714">
    <property type="entry name" value="EGF-LIKE DOMAIN-CONTAINING PROTEIN"/>
    <property type="match status" value="1"/>
</dbReference>
<sequence length="251" mass="28257">FTAEHLFHRVESKHSFSASNAFKVDTLHALFALKQHDPLRWSLEQYMDLMNLTVTWFQKANNHIQGARFPSVIWDVLPKCGASQVHPHLHGFLDVERYHGVVEAWRLGAQDYYSRTGTNFYADMADVALALGLGVSYKSAVAFASIVPRKDHEIVVMAPSAGNDFFQLVYFVLRAFIDDLGKFCFSMGLGYPSVVDEEGRIPAYARIITRGAVTEIRADMSSLELFAATNVNVDPFKVIQLVRDSLHKRSS</sequence>
<dbReference type="EMBL" id="JACVVK020000088">
    <property type="protein sequence ID" value="KAK7493952.1"/>
    <property type="molecule type" value="Genomic_DNA"/>
</dbReference>
<dbReference type="PANTHER" id="PTHR34714:SF3">
    <property type="match status" value="1"/>
</dbReference>